<protein>
    <recommendedName>
        <fullName evidence="3">NusG domain-containing protein</fullName>
    </recommendedName>
</protein>
<dbReference type="Gene3D" id="2.60.320.10">
    <property type="entry name" value="N-utilization substance G protein NusG, insert domain"/>
    <property type="match status" value="1"/>
</dbReference>
<keyword evidence="1" id="KW-1133">Transmembrane helix</keyword>
<dbReference type="RefSeq" id="WP_421800602.1">
    <property type="nucleotide sequence ID" value="NZ_CACRUE010000005.1"/>
</dbReference>
<dbReference type="EMBL" id="CACRUE010000005">
    <property type="protein sequence ID" value="VYT66745.1"/>
    <property type="molecule type" value="Genomic_DNA"/>
</dbReference>
<sequence>MKDIIKRKDVILIVVVLIVAAIGFGAKFLFAEKGGTVTISVDGKIYGTYPLDEDKTINVDDHNKVVIKDGVVHMEDADCPDKLCIKQGKIDSNGQKIVCLPNKTIVEVSSEKESDYDVKVK</sequence>
<dbReference type="Pfam" id="PF07009">
    <property type="entry name" value="NusG_II"/>
    <property type="match status" value="1"/>
</dbReference>
<keyword evidence="1" id="KW-0812">Transmembrane</keyword>
<dbReference type="AlphaFoldDB" id="A0A6N2YIN9"/>
<dbReference type="CDD" id="cd09911">
    <property type="entry name" value="Lin0431_like"/>
    <property type="match status" value="1"/>
</dbReference>
<organism evidence="2">
    <name type="scientific">Intestinibacter bartlettii</name>
    <dbReference type="NCBI Taxonomy" id="261299"/>
    <lineage>
        <taxon>Bacteria</taxon>
        <taxon>Bacillati</taxon>
        <taxon>Bacillota</taxon>
        <taxon>Clostridia</taxon>
        <taxon>Peptostreptococcales</taxon>
        <taxon>Peptostreptococcaceae</taxon>
        <taxon>Intestinibacter</taxon>
    </lineage>
</organism>
<evidence type="ECO:0000256" key="1">
    <source>
        <dbReference type="SAM" id="Phobius"/>
    </source>
</evidence>
<gene>
    <name evidence="2" type="ORF">IBLFYP30_00866</name>
</gene>
<evidence type="ECO:0000313" key="2">
    <source>
        <dbReference type="EMBL" id="VYT66745.1"/>
    </source>
</evidence>
<dbReference type="InterPro" id="IPR038690">
    <property type="entry name" value="NusG_2_sf"/>
</dbReference>
<accession>A0A6N2YIN9</accession>
<feature type="transmembrane region" description="Helical" evidence="1">
    <location>
        <begin position="12"/>
        <end position="30"/>
    </location>
</feature>
<proteinExistence type="predicted"/>
<name>A0A6N2YIN9_9FIRM</name>
<evidence type="ECO:0008006" key="3">
    <source>
        <dbReference type="Google" id="ProtNLM"/>
    </source>
</evidence>
<reference evidence="2" key="1">
    <citation type="submission" date="2019-11" db="EMBL/GenBank/DDBJ databases">
        <authorList>
            <person name="Feng L."/>
        </authorList>
    </citation>
    <scope>NUCLEOTIDE SEQUENCE</scope>
    <source>
        <strain evidence="2">IbartlettiiLFYP30</strain>
    </source>
</reference>
<keyword evidence="1" id="KW-0472">Membrane</keyword>